<reference evidence="1 2" key="1">
    <citation type="submission" date="2023-11" db="EMBL/GenBank/DDBJ databases">
        <title>Halocaridina rubra genome assembly.</title>
        <authorList>
            <person name="Smith C."/>
        </authorList>
    </citation>
    <scope>NUCLEOTIDE SEQUENCE [LARGE SCALE GENOMIC DNA]</scope>
    <source>
        <strain evidence="1">EP-1</strain>
        <tissue evidence="1">Whole</tissue>
    </source>
</reference>
<keyword evidence="2" id="KW-1185">Reference proteome</keyword>
<name>A0AAN9A3M5_HALRR</name>
<organism evidence="1 2">
    <name type="scientific">Halocaridina rubra</name>
    <name type="common">Hawaiian red shrimp</name>
    <dbReference type="NCBI Taxonomy" id="373956"/>
    <lineage>
        <taxon>Eukaryota</taxon>
        <taxon>Metazoa</taxon>
        <taxon>Ecdysozoa</taxon>
        <taxon>Arthropoda</taxon>
        <taxon>Crustacea</taxon>
        <taxon>Multicrustacea</taxon>
        <taxon>Malacostraca</taxon>
        <taxon>Eumalacostraca</taxon>
        <taxon>Eucarida</taxon>
        <taxon>Decapoda</taxon>
        <taxon>Pleocyemata</taxon>
        <taxon>Caridea</taxon>
        <taxon>Atyoidea</taxon>
        <taxon>Atyidae</taxon>
        <taxon>Halocaridina</taxon>
    </lineage>
</organism>
<feature type="non-terminal residue" evidence="1">
    <location>
        <position position="1"/>
    </location>
</feature>
<proteinExistence type="predicted"/>
<evidence type="ECO:0000313" key="2">
    <source>
        <dbReference type="Proteomes" id="UP001381693"/>
    </source>
</evidence>
<dbReference type="SUPFAM" id="SSF54001">
    <property type="entry name" value="Cysteine proteinases"/>
    <property type="match status" value="1"/>
</dbReference>
<dbReference type="Gene3D" id="3.90.70.10">
    <property type="entry name" value="Cysteine proteinases"/>
    <property type="match status" value="1"/>
</dbReference>
<feature type="non-terminal residue" evidence="1">
    <location>
        <position position="170"/>
    </location>
</feature>
<sequence>IVHLKRFQFVGSKWIKSQKIVDFPLKDFDPTDYLASVPRQTIHLHKAELEGVDPATYIANLQDRDNIFLEIVPENKIIEQIKGTDEELTVANGRPSMNGSVNGSIMSCGTSPCPASPYDGSVRGSEGSIQRRRIRNGSVLYGDTLQDFHQHRLEEGFDPLDLKYSLYAIA</sequence>
<dbReference type="EMBL" id="JAXCGZ010007214">
    <property type="protein sequence ID" value="KAK7079386.1"/>
    <property type="molecule type" value="Genomic_DNA"/>
</dbReference>
<comment type="caution">
    <text evidence="1">The sequence shown here is derived from an EMBL/GenBank/DDBJ whole genome shotgun (WGS) entry which is preliminary data.</text>
</comment>
<evidence type="ECO:0000313" key="1">
    <source>
        <dbReference type="EMBL" id="KAK7079386.1"/>
    </source>
</evidence>
<gene>
    <name evidence="1" type="ORF">SK128_000413</name>
</gene>
<dbReference type="Proteomes" id="UP001381693">
    <property type="component" value="Unassembled WGS sequence"/>
</dbReference>
<accession>A0AAN9A3M5</accession>
<dbReference type="AlphaFoldDB" id="A0AAN9A3M5"/>
<dbReference type="InterPro" id="IPR038765">
    <property type="entry name" value="Papain-like_cys_pep_sf"/>
</dbReference>
<protein>
    <submittedName>
        <fullName evidence="1">Uncharacterized protein</fullName>
    </submittedName>
</protein>